<evidence type="ECO:0000256" key="1">
    <source>
        <dbReference type="ARBA" id="ARBA00022801"/>
    </source>
</evidence>
<keyword evidence="4" id="KW-1185">Reference proteome</keyword>
<reference evidence="3 4" key="1">
    <citation type="journal article" date="2013" name="Curr. Biol.">
        <title>The Genome of the Foraminiferan Reticulomyxa filosa.</title>
        <authorList>
            <person name="Glockner G."/>
            <person name="Hulsmann N."/>
            <person name="Schleicher M."/>
            <person name="Noegel A.A."/>
            <person name="Eichinger L."/>
            <person name="Gallinger C."/>
            <person name="Pawlowski J."/>
            <person name="Sierra R."/>
            <person name="Euteneuer U."/>
            <person name="Pillet L."/>
            <person name="Moustafa A."/>
            <person name="Platzer M."/>
            <person name="Groth M."/>
            <person name="Szafranski K."/>
            <person name="Schliwa M."/>
        </authorList>
    </citation>
    <scope>NUCLEOTIDE SEQUENCE [LARGE SCALE GENOMIC DNA]</scope>
</reference>
<dbReference type="AlphaFoldDB" id="X6LVU2"/>
<dbReference type="PANTHER" id="PTHR47572">
    <property type="entry name" value="LIPOPROTEIN-RELATED"/>
    <property type="match status" value="1"/>
</dbReference>
<evidence type="ECO:0000313" key="4">
    <source>
        <dbReference type="Proteomes" id="UP000023152"/>
    </source>
</evidence>
<organism evidence="3 4">
    <name type="scientific">Reticulomyxa filosa</name>
    <dbReference type="NCBI Taxonomy" id="46433"/>
    <lineage>
        <taxon>Eukaryota</taxon>
        <taxon>Sar</taxon>
        <taxon>Rhizaria</taxon>
        <taxon>Retaria</taxon>
        <taxon>Foraminifera</taxon>
        <taxon>Monothalamids</taxon>
        <taxon>Reticulomyxidae</taxon>
        <taxon>Reticulomyxa</taxon>
    </lineage>
</organism>
<dbReference type="PANTHER" id="PTHR47572:SF4">
    <property type="entry name" value="LACTONASE DRP35"/>
    <property type="match status" value="1"/>
</dbReference>
<evidence type="ECO:0000313" key="3">
    <source>
        <dbReference type="EMBL" id="ETO04825.1"/>
    </source>
</evidence>
<dbReference type="SUPFAM" id="SSF63829">
    <property type="entry name" value="Calcium-dependent phosphotriesterase"/>
    <property type="match status" value="1"/>
</dbReference>
<dbReference type="Gene3D" id="2.120.10.30">
    <property type="entry name" value="TolB, C-terminal domain"/>
    <property type="match status" value="1"/>
</dbReference>
<sequence>MHKLLSLNSPLSYPVIAPNGNIAVTSASGHILELCETENGLSETKVILELETQANGMQFAENGHIVLCDTSSQSLGLLNMTIFFSFKKIIFNQIVLYSPTNSNKDNEMKESQKVDTSYSYERKVLCNEYENISLKGPIACTIDNYGRIYFTDGGVFGQSCASVNASKLNGSVFMVANDGTLKVICYHSLTYPSDIICTKSREKNNKSDQDHALLYVTDLYCNRIWRFVEVSKNNHLFIGGVFFTFNGGLGPYGLTCDNQNNLYVARYEMKVTNNCGYISVINPSGKLIAEMDSLNIAPQLNGICFHPLNSQNKKKQDPQENDSTEH</sequence>
<accession>X6LVU2</accession>
<feature type="domain" description="SMP-30/Gluconolactonase/LRE-like region" evidence="2">
    <location>
        <begin position="208"/>
        <end position="292"/>
    </location>
</feature>
<dbReference type="InterPro" id="IPR013658">
    <property type="entry name" value="SGL"/>
</dbReference>
<comment type="caution">
    <text evidence="3">The sequence shown here is derived from an EMBL/GenBank/DDBJ whole genome shotgun (WGS) entry which is preliminary data.</text>
</comment>
<name>X6LVU2_RETFI</name>
<protein>
    <recommendedName>
        <fullName evidence="2">SMP-30/Gluconolactonase/LRE-like region domain-containing protein</fullName>
    </recommendedName>
</protein>
<proteinExistence type="predicted"/>
<dbReference type="GO" id="GO:0016787">
    <property type="term" value="F:hydrolase activity"/>
    <property type="evidence" value="ECO:0007669"/>
    <property type="project" value="UniProtKB-KW"/>
</dbReference>
<dbReference type="InterPro" id="IPR051262">
    <property type="entry name" value="SMP-30/CGR1_Lactonase"/>
</dbReference>
<dbReference type="Proteomes" id="UP000023152">
    <property type="component" value="Unassembled WGS sequence"/>
</dbReference>
<evidence type="ECO:0000259" key="2">
    <source>
        <dbReference type="Pfam" id="PF08450"/>
    </source>
</evidence>
<gene>
    <name evidence="3" type="ORF">RFI_32570</name>
</gene>
<keyword evidence="1" id="KW-0378">Hydrolase</keyword>
<dbReference type="Pfam" id="PF08450">
    <property type="entry name" value="SGL"/>
    <property type="match status" value="1"/>
</dbReference>
<dbReference type="EMBL" id="ASPP01028894">
    <property type="protein sequence ID" value="ETO04825.1"/>
    <property type="molecule type" value="Genomic_DNA"/>
</dbReference>
<dbReference type="InterPro" id="IPR011042">
    <property type="entry name" value="6-blade_b-propeller_TolB-like"/>
</dbReference>